<dbReference type="AlphaFoldDB" id="A0AAD4QIM8"/>
<reference evidence="2" key="1">
    <citation type="journal article" date="2022" name="New Phytol.">
        <title>Evolutionary transition to the ectomycorrhizal habit in the genomes of a hyperdiverse lineage of mushroom-forming fungi.</title>
        <authorList>
            <person name="Looney B."/>
            <person name="Miyauchi S."/>
            <person name="Morin E."/>
            <person name="Drula E."/>
            <person name="Courty P.E."/>
            <person name="Kohler A."/>
            <person name="Kuo A."/>
            <person name="LaButti K."/>
            <person name="Pangilinan J."/>
            <person name="Lipzen A."/>
            <person name="Riley R."/>
            <person name="Andreopoulos W."/>
            <person name="He G."/>
            <person name="Johnson J."/>
            <person name="Nolan M."/>
            <person name="Tritt A."/>
            <person name="Barry K.W."/>
            <person name="Grigoriev I.V."/>
            <person name="Nagy L.G."/>
            <person name="Hibbett D."/>
            <person name="Henrissat B."/>
            <person name="Matheny P.B."/>
            <person name="Labbe J."/>
            <person name="Martin F.M."/>
        </authorList>
    </citation>
    <scope>NUCLEOTIDE SEQUENCE</scope>
    <source>
        <strain evidence="2">BPL690</strain>
    </source>
</reference>
<evidence type="ECO:0000313" key="2">
    <source>
        <dbReference type="EMBL" id="KAI0296096.1"/>
    </source>
</evidence>
<feature type="transmembrane region" description="Helical" evidence="1">
    <location>
        <begin position="64"/>
        <end position="93"/>
    </location>
</feature>
<comment type="caution">
    <text evidence="2">The sequence shown here is derived from an EMBL/GenBank/DDBJ whole genome shotgun (WGS) entry which is preliminary data.</text>
</comment>
<sequence>MKVSHSRIPHLNAEWEFSGWGSIRYLDISPEDLRDAETQLNAPREVLGQLSAMSVSGNDVSGSVFYAFPLVIAAAGIYSPLCLLTASLLLLFFRPLLLELASTVRINGSLRYVCRMRRYQLMSFFFF</sequence>
<keyword evidence="1" id="KW-0812">Transmembrane</keyword>
<name>A0AAD4QIM8_9AGAM</name>
<keyword evidence="1" id="KW-1133">Transmembrane helix</keyword>
<dbReference type="EMBL" id="WTXG01000051">
    <property type="protein sequence ID" value="KAI0296096.1"/>
    <property type="molecule type" value="Genomic_DNA"/>
</dbReference>
<evidence type="ECO:0000256" key="1">
    <source>
        <dbReference type="SAM" id="Phobius"/>
    </source>
</evidence>
<evidence type="ECO:0000313" key="3">
    <source>
        <dbReference type="Proteomes" id="UP001203297"/>
    </source>
</evidence>
<organism evidence="2 3">
    <name type="scientific">Multifurca ochricompacta</name>
    <dbReference type="NCBI Taxonomy" id="376703"/>
    <lineage>
        <taxon>Eukaryota</taxon>
        <taxon>Fungi</taxon>
        <taxon>Dikarya</taxon>
        <taxon>Basidiomycota</taxon>
        <taxon>Agaricomycotina</taxon>
        <taxon>Agaricomycetes</taxon>
        <taxon>Russulales</taxon>
        <taxon>Russulaceae</taxon>
        <taxon>Multifurca</taxon>
    </lineage>
</organism>
<dbReference type="Proteomes" id="UP001203297">
    <property type="component" value="Unassembled WGS sequence"/>
</dbReference>
<accession>A0AAD4QIM8</accession>
<keyword evidence="3" id="KW-1185">Reference proteome</keyword>
<keyword evidence="1" id="KW-0472">Membrane</keyword>
<gene>
    <name evidence="2" type="ORF">B0F90DRAFT_1113199</name>
</gene>
<protein>
    <submittedName>
        <fullName evidence="2">Uncharacterized protein</fullName>
    </submittedName>
</protein>
<proteinExistence type="predicted"/>